<keyword evidence="5 8" id="KW-1133">Transmembrane helix</keyword>
<feature type="transmembrane region" description="Helical" evidence="8">
    <location>
        <begin position="247"/>
        <end position="269"/>
    </location>
</feature>
<dbReference type="GO" id="GO:0005886">
    <property type="term" value="C:plasma membrane"/>
    <property type="evidence" value="ECO:0007669"/>
    <property type="project" value="TreeGrafter"/>
</dbReference>
<sequence length="442" mass="48364">MEVKLVFLYFILILIIGGISYKKIKNYEDFFIAGRQGSSLQIAGSLLATILGSSAIIGSVDFAYNVGWAGSWLMLSAAIGLILLYPLLKYLNKFQGYNLPEILGKTYGIEVQKLASFIIPIAWIGIVASQIMGAAKIIMILCPLNYTQGVWLSGVVFIIYTYMGGQLSIIKTDFIQLLFILFGLLATIGYIGVDIKEINSLGIINNKFNYIDVLILILTYSTTCLVGPDIYSRLFCARDMKVMKNSIIIVVLVLIPVGFILAAIGIYGAKFLGEINNNSSILLIIAEKKLNKVTSIFLYFGLLSAVISSADTTLLTASSLFSQTFIQDLRSKKAMLLTRIMVVILGIFSIIIALYLKNILGALLMAVAIYSGAFIIPTLLGILGYTTNKKIVILAIIIGGTLAFISKIMGGEIGNYLLILSFCLNLMTLIFGKIFEVNKKNK</sequence>
<comment type="subcellular location">
    <subcellularLocation>
        <location evidence="1">Membrane</location>
        <topology evidence="1">Multi-pass membrane protein</topology>
    </subcellularLocation>
</comment>
<proteinExistence type="inferred from homology"/>
<keyword evidence="4 8" id="KW-0812">Transmembrane</keyword>
<dbReference type="GO" id="GO:0022857">
    <property type="term" value="F:transmembrane transporter activity"/>
    <property type="evidence" value="ECO:0007669"/>
    <property type="project" value="InterPro"/>
</dbReference>
<feature type="transmembrane region" description="Helical" evidence="8">
    <location>
        <begin position="114"/>
        <end position="131"/>
    </location>
</feature>
<evidence type="ECO:0000256" key="8">
    <source>
        <dbReference type="SAM" id="Phobius"/>
    </source>
</evidence>
<accession>A0A414PTV4</accession>
<name>A0A414PTV4_FUSMR</name>
<comment type="similarity">
    <text evidence="2 7">Belongs to the sodium:solute symporter (SSF) (TC 2.A.21) family.</text>
</comment>
<evidence type="ECO:0000313" key="10">
    <source>
        <dbReference type="Proteomes" id="UP000284676"/>
    </source>
</evidence>
<dbReference type="PROSITE" id="PS50283">
    <property type="entry name" value="NA_SOLUT_SYMP_3"/>
    <property type="match status" value="1"/>
</dbReference>
<dbReference type="AlphaFoldDB" id="A0A414PTV4"/>
<feature type="transmembrane region" description="Helical" evidence="8">
    <location>
        <begin position="213"/>
        <end position="235"/>
    </location>
</feature>
<evidence type="ECO:0000313" key="9">
    <source>
        <dbReference type="EMBL" id="RHF71983.1"/>
    </source>
</evidence>
<comment type="caution">
    <text evidence="9">The sequence shown here is derived from an EMBL/GenBank/DDBJ whole genome shotgun (WGS) entry which is preliminary data.</text>
</comment>
<reference evidence="9 10" key="1">
    <citation type="submission" date="2018-08" db="EMBL/GenBank/DDBJ databases">
        <title>A genome reference for cultivated species of the human gut microbiota.</title>
        <authorList>
            <person name="Zou Y."/>
            <person name="Xue W."/>
            <person name="Luo G."/>
        </authorList>
    </citation>
    <scope>NUCLEOTIDE SEQUENCE [LARGE SCALE GENOMIC DNA]</scope>
    <source>
        <strain evidence="9 10">AM25-1</strain>
    </source>
</reference>
<gene>
    <name evidence="9" type="ORF">DW663_07635</name>
</gene>
<evidence type="ECO:0000256" key="5">
    <source>
        <dbReference type="ARBA" id="ARBA00022989"/>
    </source>
</evidence>
<dbReference type="PANTHER" id="PTHR48086">
    <property type="entry name" value="SODIUM/PROLINE SYMPORTER-RELATED"/>
    <property type="match status" value="1"/>
</dbReference>
<dbReference type="InterPro" id="IPR001734">
    <property type="entry name" value="Na/solute_symporter"/>
</dbReference>
<dbReference type="InterPro" id="IPR038377">
    <property type="entry name" value="Na/Glc_symporter_sf"/>
</dbReference>
<feature type="transmembrane region" description="Helical" evidence="8">
    <location>
        <begin position="6"/>
        <end position="21"/>
    </location>
</feature>
<dbReference type="InterPro" id="IPR050277">
    <property type="entry name" value="Sodium:Solute_Symporter"/>
</dbReference>
<feature type="transmembrane region" description="Helical" evidence="8">
    <location>
        <begin position="391"/>
        <end position="410"/>
    </location>
</feature>
<feature type="transmembrane region" description="Helical" evidence="8">
    <location>
        <begin position="42"/>
        <end position="60"/>
    </location>
</feature>
<evidence type="ECO:0000256" key="1">
    <source>
        <dbReference type="ARBA" id="ARBA00004141"/>
    </source>
</evidence>
<feature type="transmembrane region" description="Helical" evidence="8">
    <location>
        <begin position="174"/>
        <end position="193"/>
    </location>
</feature>
<dbReference type="Gene3D" id="1.20.1730.10">
    <property type="entry name" value="Sodium/glucose cotransporter"/>
    <property type="match status" value="1"/>
</dbReference>
<dbReference type="EMBL" id="QRHL01000011">
    <property type="protein sequence ID" value="RHF71983.1"/>
    <property type="molecule type" value="Genomic_DNA"/>
</dbReference>
<feature type="transmembrane region" description="Helical" evidence="8">
    <location>
        <begin position="336"/>
        <end position="356"/>
    </location>
</feature>
<keyword evidence="3" id="KW-0813">Transport</keyword>
<feature type="transmembrane region" description="Helical" evidence="8">
    <location>
        <begin position="362"/>
        <end position="384"/>
    </location>
</feature>
<feature type="transmembrane region" description="Helical" evidence="8">
    <location>
        <begin position="416"/>
        <end position="435"/>
    </location>
</feature>
<dbReference type="RefSeq" id="WP_117709154.1">
    <property type="nucleotide sequence ID" value="NZ_CAEUHP010000001.1"/>
</dbReference>
<feature type="transmembrane region" description="Helical" evidence="8">
    <location>
        <begin position="66"/>
        <end position="88"/>
    </location>
</feature>
<dbReference type="CDD" id="cd10322">
    <property type="entry name" value="SLC5sbd"/>
    <property type="match status" value="1"/>
</dbReference>
<dbReference type="Pfam" id="PF00474">
    <property type="entry name" value="SSF"/>
    <property type="match status" value="1"/>
</dbReference>
<evidence type="ECO:0000256" key="3">
    <source>
        <dbReference type="ARBA" id="ARBA00022448"/>
    </source>
</evidence>
<dbReference type="Proteomes" id="UP000284676">
    <property type="component" value="Unassembled WGS sequence"/>
</dbReference>
<evidence type="ECO:0000256" key="4">
    <source>
        <dbReference type="ARBA" id="ARBA00022692"/>
    </source>
</evidence>
<keyword evidence="6 8" id="KW-0472">Membrane</keyword>
<evidence type="ECO:0000256" key="7">
    <source>
        <dbReference type="RuleBase" id="RU362091"/>
    </source>
</evidence>
<feature type="transmembrane region" description="Helical" evidence="8">
    <location>
        <begin position="137"/>
        <end position="162"/>
    </location>
</feature>
<evidence type="ECO:0000256" key="6">
    <source>
        <dbReference type="ARBA" id="ARBA00023136"/>
    </source>
</evidence>
<dbReference type="PANTHER" id="PTHR48086:SF7">
    <property type="entry name" value="SODIUM-SOLUTE SYMPORTER-RELATED"/>
    <property type="match status" value="1"/>
</dbReference>
<organism evidence="9 10">
    <name type="scientific">Fusobacterium mortiferum</name>
    <dbReference type="NCBI Taxonomy" id="850"/>
    <lineage>
        <taxon>Bacteria</taxon>
        <taxon>Fusobacteriati</taxon>
        <taxon>Fusobacteriota</taxon>
        <taxon>Fusobacteriia</taxon>
        <taxon>Fusobacteriales</taxon>
        <taxon>Fusobacteriaceae</taxon>
        <taxon>Fusobacterium</taxon>
    </lineage>
</organism>
<protein>
    <submittedName>
        <fullName evidence="9">Sodium:solute symporter family protein</fullName>
    </submittedName>
</protein>
<evidence type="ECO:0000256" key="2">
    <source>
        <dbReference type="ARBA" id="ARBA00006434"/>
    </source>
</evidence>
<feature type="transmembrane region" description="Helical" evidence="8">
    <location>
        <begin position="296"/>
        <end position="315"/>
    </location>
</feature>